<accession>A0A0D2NUW5</accession>
<organism evidence="2 3">
    <name type="scientific">Hypholoma sublateritium (strain FD-334 SS-4)</name>
    <dbReference type="NCBI Taxonomy" id="945553"/>
    <lineage>
        <taxon>Eukaryota</taxon>
        <taxon>Fungi</taxon>
        <taxon>Dikarya</taxon>
        <taxon>Basidiomycota</taxon>
        <taxon>Agaricomycotina</taxon>
        <taxon>Agaricomycetes</taxon>
        <taxon>Agaricomycetidae</taxon>
        <taxon>Agaricales</taxon>
        <taxon>Agaricineae</taxon>
        <taxon>Strophariaceae</taxon>
        <taxon>Hypholoma</taxon>
    </lineage>
</organism>
<feature type="region of interest" description="Disordered" evidence="1">
    <location>
        <begin position="98"/>
        <end position="129"/>
    </location>
</feature>
<dbReference type="AlphaFoldDB" id="A0A0D2NUW5"/>
<feature type="compositionally biased region" description="Basic and acidic residues" evidence="1">
    <location>
        <begin position="1"/>
        <end position="11"/>
    </location>
</feature>
<feature type="region of interest" description="Disordered" evidence="1">
    <location>
        <begin position="1"/>
        <end position="21"/>
    </location>
</feature>
<evidence type="ECO:0000313" key="2">
    <source>
        <dbReference type="EMBL" id="KJA20336.1"/>
    </source>
</evidence>
<keyword evidence="3" id="KW-1185">Reference proteome</keyword>
<reference evidence="3" key="1">
    <citation type="submission" date="2014-04" db="EMBL/GenBank/DDBJ databases">
        <title>Evolutionary Origins and Diversification of the Mycorrhizal Mutualists.</title>
        <authorList>
            <consortium name="DOE Joint Genome Institute"/>
            <consortium name="Mycorrhizal Genomics Consortium"/>
            <person name="Kohler A."/>
            <person name="Kuo A."/>
            <person name="Nagy L.G."/>
            <person name="Floudas D."/>
            <person name="Copeland A."/>
            <person name="Barry K.W."/>
            <person name="Cichocki N."/>
            <person name="Veneault-Fourrey C."/>
            <person name="LaButti K."/>
            <person name="Lindquist E.A."/>
            <person name="Lipzen A."/>
            <person name="Lundell T."/>
            <person name="Morin E."/>
            <person name="Murat C."/>
            <person name="Riley R."/>
            <person name="Ohm R."/>
            <person name="Sun H."/>
            <person name="Tunlid A."/>
            <person name="Henrissat B."/>
            <person name="Grigoriev I.V."/>
            <person name="Hibbett D.S."/>
            <person name="Martin F."/>
        </authorList>
    </citation>
    <scope>NUCLEOTIDE SEQUENCE [LARGE SCALE GENOMIC DNA]</scope>
    <source>
        <strain evidence="3">FD-334 SS-4</strain>
    </source>
</reference>
<dbReference type="Proteomes" id="UP000054270">
    <property type="component" value="Unassembled WGS sequence"/>
</dbReference>
<name>A0A0D2NUW5_HYPSF</name>
<dbReference type="EMBL" id="KN817568">
    <property type="protein sequence ID" value="KJA20336.1"/>
    <property type="molecule type" value="Genomic_DNA"/>
</dbReference>
<protein>
    <submittedName>
        <fullName evidence="2">Uncharacterized protein</fullName>
    </submittedName>
</protein>
<evidence type="ECO:0000313" key="3">
    <source>
        <dbReference type="Proteomes" id="UP000054270"/>
    </source>
</evidence>
<sequence>MPGFESGKRPDAQVLYRFPGPPPLSSLQVPRRLYTANPSSRQRTASHEWSLPVAIIATSVSIDSGRRLRRFRTVSVPTSRADIEETCRLTARRTRRKARSWGEMGVTGDSRLKHDTNLPLPPSRSSSIEPVRGTAEEWGFKLQVARILKAAPRRPSSSPSSLTVRCRVAALITPVALIVQCPVQTIHPPSRTGTYSSLVLYLLTPTGRRCDGYGKSPLEHPLYGPLISCLLPPWRVFSLLLEPLVPQASGCPVLATYPACDTSRAPGHGSSFRRAS</sequence>
<gene>
    <name evidence="2" type="ORF">HYPSUDRAFT_203834</name>
</gene>
<evidence type="ECO:0000256" key="1">
    <source>
        <dbReference type="SAM" id="MobiDB-lite"/>
    </source>
</evidence>
<proteinExistence type="predicted"/>